<dbReference type="AlphaFoldDB" id="A0A3M7SKA9"/>
<organism evidence="1 2">
    <name type="scientific">Brachionus plicatilis</name>
    <name type="common">Marine rotifer</name>
    <name type="synonym">Brachionus muelleri</name>
    <dbReference type="NCBI Taxonomy" id="10195"/>
    <lineage>
        <taxon>Eukaryota</taxon>
        <taxon>Metazoa</taxon>
        <taxon>Spiralia</taxon>
        <taxon>Gnathifera</taxon>
        <taxon>Rotifera</taxon>
        <taxon>Eurotatoria</taxon>
        <taxon>Monogononta</taxon>
        <taxon>Pseudotrocha</taxon>
        <taxon>Ploima</taxon>
        <taxon>Brachionidae</taxon>
        <taxon>Brachionus</taxon>
    </lineage>
</organism>
<keyword evidence="2" id="KW-1185">Reference proteome</keyword>
<name>A0A3M7SKA9_BRAPC</name>
<dbReference type="EMBL" id="REGN01001246">
    <property type="protein sequence ID" value="RNA36070.1"/>
    <property type="molecule type" value="Genomic_DNA"/>
</dbReference>
<dbReference type="Proteomes" id="UP000276133">
    <property type="component" value="Unassembled WGS sequence"/>
</dbReference>
<evidence type="ECO:0000313" key="1">
    <source>
        <dbReference type="EMBL" id="RNA36070.1"/>
    </source>
</evidence>
<sequence length="123" mass="14183">MRLNKERNRLKLSRLNNLITGSGYHTGCRHPSRYASFCMQIATCSLPLITTTTNIDRSHLLLNIGLQKNKVNFSIRKLFLNIFPITNNDPVTKRISLNKSHCQKKFTQKPKMGFLNPLTLLNR</sequence>
<accession>A0A3M7SKA9</accession>
<gene>
    <name evidence="1" type="ORF">BpHYR1_052720</name>
</gene>
<protein>
    <submittedName>
        <fullName evidence="1">Uncharacterized protein</fullName>
    </submittedName>
</protein>
<proteinExistence type="predicted"/>
<evidence type="ECO:0000313" key="2">
    <source>
        <dbReference type="Proteomes" id="UP000276133"/>
    </source>
</evidence>
<reference evidence="1 2" key="1">
    <citation type="journal article" date="2018" name="Sci. Rep.">
        <title>Genomic signatures of local adaptation to the degree of environmental predictability in rotifers.</title>
        <authorList>
            <person name="Franch-Gras L."/>
            <person name="Hahn C."/>
            <person name="Garcia-Roger E.M."/>
            <person name="Carmona M.J."/>
            <person name="Serra M."/>
            <person name="Gomez A."/>
        </authorList>
    </citation>
    <scope>NUCLEOTIDE SEQUENCE [LARGE SCALE GENOMIC DNA]</scope>
    <source>
        <strain evidence="1">HYR1</strain>
    </source>
</reference>
<comment type="caution">
    <text evidence="1">The sequence shown here is derived from an EMBL/GenBank/DDBJ whole genome shotgun (WGS) entry which is preliminary data.</text>
</comment>